<comment type="caution">
    <text evidence="4">The sequence shown here is derived from an EMBL/GenBank/DDBJ whole genome shotgun (WGS) entry which is preliminary data.</text>
</comment>
<evidence type="ECO:0000259" key="3">
    <source>
        <dbReference type="Pfam" id="PF07687"/>
    </source>
</evidence>
<dbReference type="SUPFAM" id="SSF53187">
    <property type="entry name" value="Zn-dependent exopeptidases"/>
    <property type="match status" value="1"/>
</dbReference>
<feature type="domain" description="Peptidase M20 dimerisation" evidence="3">
    <location>
        <begin position="88"/>
        <end position="179"/>
    </location>
</feature>
<dbReference type="GO" id="GO:0046872">
    <property type="term" value="F:metal ion binding"/>
    <property type="evidence" value="ECO:0007669"/>
    <property type="project" value="UniProtKB-KW"/>
</dbReference>
<keyword evidence="2" id="KW-0378">Hydrolase</keyword>
<feature type="non-terminal residue" evidence="4">
    <location>
        <position position="1"/>
    </location>
</feature>
<evidence type="ECO:0000256" key="2">
    <source>
        <dbReference type="ARBA" id="ARBA00022801"/>
    </source>
</evidence>
<sequence>GTRVYGPGLGDNSLGVASLLHVARALHEHQLPHDGDIWFVANVGEEGLGDLRGMRAATERLHARIDAAIALEGTGPDRIIHAGLGVRRYRISAAAGGGHAWADFGAPSAIHALVRLAARLSQLDAPKEPRSSFNIGVIEGGSSVNTIAAAASLLLDLRSTAPSALKGLVGQVERAVEAARAGEPGITFTLETVGDRPAGSVPASHPLVRAAQAAYRAEGFAAALDIAS</sequence>
<dbReference type="GO" id="GO:0016787">
    <property type="term" value="F:hydrolase activity"/>
    <property type="evidence" value="ECO:0007669"/>
    <property type="project" value="UniProtKB-KW"/>
</dbReference>
<keyword evidence="5" id="KW-1185">Reference proteome</keyword>
<dbReference type="InterPro" id="IPR050072">
    <property type="entry name" value="Peptidase_M20A"/>
</dbReference>
<dbReference type="Pfam" id="PF01546">
    <property type="entry name" value="Peptidase_M20"/>
    <property type="match status" value="1"/>
</dbReference>
<protein>
    <submittedName>
        <fullName evidence="4">Peptidase M20</fullName>
    </submittedName>
</protein>
<evidence type="ECO:0000313" key="5">
    <source>
        <dbReference type="Proteomes" id="UP000050509"/>
    </source>
</evidence>
<dbReference type="PANTHER" id="PTHR43808:SF17">
    <property type="entry name" value="PEPTIDASE M20"/>
    <property type="match status" value="1"/>
</dbReference>
<dbReference type="EMBL" id="LJCR01003175">
    <property type="protein sequence ID" value="KPV47848.1"/>
    <property type="molecule type" value="Genomic_DNA"/>
</dbReference>
<dbReference type="Gene3D" id="3.30.70.360">
    <property type="match status" value="1"/>
</dbReference>
<dbReference type="PATRIC" id="fig|186479.3.peg.6627"/>
<dbReference type="InterPro" id="IPR011650">
    <property type="entry name" value="Peptidase_M20_dimer"/>
</dbReference>
<dbReference type="SUPFAM" id="SSF55031">
    <property type="entry name" value="Bacterial exopeptidase dimerisation domain"/>
    <property type="match status" value="1"/>
</dbReference>
<keyword evidence="1" id="KW-0479">Metal-binding</keyword>
<feature type="non-terminal residue" evidence="4">
    <location>
        <position position="228"/>
    </location>
</feature>
<dbReference type="Pfam" id="PF07687">
    <property type="entry name" value="M20_dimer"/>
    <property type="match status" value="1"/>
</dbReference>
<reference evidence="4 5" key="1">
    <citation type="submission" date="2015-09" db="EMBL/GenBank/DDBJ databases">
        <title>Draft genome sequence of Kouleothrix aurantiaca JCM 19913.</title>
        <authorList>
            <person name="Hemp J."/>
        </authorList>
    </citation>
    <scope>NUCLEOTIDE SEQUENCE [LARGE SCALE GENOMIC DNA]</scope>
    <source>
        <strain evidence="4 5">COM-B</strain>
    </source>
</reference>
<dbReference type="InterPro" id="IPR036264">
    <property type="entry name" value="Bact_exopeptidase_dim_dom"/>
</dbReference>
<accession>A0A0P9H1F1</accession>
<gene>
    <name evidence="4" type="ORF">SE17_41235</name>
</gene>
<evidence type="ECO:0000313" key="4">
    <source>
        <dbReference type="EMBL" id="KPV47848.1"/>
    </source>
</evidence>
<name>A0A0P9H1F1_9CHLR</name>
<proteinExistence type="predicted"/>
<evidence type="ECO:0000256" key="1">
    <source>
        <dbReference type="ARBA" id="ARBA00022723"/>
    </source>
</evidence>
<dbReference type="PANTHER" id="PTHR43808">
    <property type="entry name" value="ACETYLORNITHINE DEACETYLASE"/>
    <property type="match status" value="1"/>
</dbReference>
<dbReference type="InterPro" id="IPR002933">
    <property type="entry name" value="Peptidase_M20"/>
</dbReference>
<dbReference type="Proteomes" id="UP000050509">
    <property type="component" value="Unassembled WGS sequence"/>
</dbReference>
<organism evidence="4 5">
    <name type="scientific">Kouleothrix aurantiaca</name>
    <dbReference type="NCBI Taxonomy" id="186479"/>
    <lineage>
        <taxon>Bacteria</taxon>
        <taxon>Bacillati</taxon>
        <taxon>Chloroflexota</taxon>
        <taxon>Chloroflexia</taxon>
        <taxon>Chloroflexales</taxon>
        <taxon>Roseiflexineae</taxon>
        <taxon>Roseiflexaceae</taxon>
        <taxon>Kouleothrix</taxon>
    </lineage>
</organism>
<dbReference type="AlphaFoldDB" id="A0A0P9H1F1"/>
<dbReference type="Gene3D" id="3.40.630.10">
    <property type="entry name" value="Zn peptidases"/>
    <property type="match status" value="1"/>
</dbReference>